<evidence type="ECO:0000313" key="2">
    <source>
        <dbReference type="EMBL" id="RKO95184.1"/>
    </source>
</evidence>
<accession>A0A4P9WQ77</accession>
<reference evidence="3" key="1">
    <citation type="journal article" date="2018" name="Nat. Microbiol.">
        <title>Leveraging single-cell genomics to expand the fungal tree of life.</title>
        <authorList>
            <person name="Ahrendt S.R."/>
            <person name="Quandt C.A."/>
            <person name="Ciobanu D."/>
            <person name="Clum A."/>
            <person name="Salamov A."/>
            <person name="Andreopoulos B."/>
            <person name="Cheng J.F."/>
            <person name="Woyke T."/>
            <person name="Pelin A."/>
            <person name="Henrissat B."/>
            <person name="Reynolds N.K."/>
            <person name="Benny G.L."/>
            <person name="Smith M.E."/>
            <person name="James T.Y."/>
            <person name="Grigoriev I.V."/>
        </authorList>
    </citation>
    <scope>NUCLEOTIDE SEQUENCE [LARGE SCALE GENOMIC DNA]</scope>
    <source>
        <strain evidence="3">ATCC 52028</strain>
    </source>
</reference>
<gene>
    <name evidence="2" type="ORF">CAUPRSCDRAFT_13088</name>
</gene>
<dbReference type="Proteomes" id="UP000268535">
    <property type="component" value="Unassembled WGS sequence"/>
</dbReference>
<name>A0A4P9WQ77_9FUNG</name>
<evidence type="ECO:0000313" key="3">
    <source>
        <dbReference type="Proteomes" id="UP000268535"/>
    </source>
</evidence>
<evidence type="ECO:0000256" key="1">
    <source>
        <dbReference type="SAM" id="MobiDB-lite"/>
    </source>
</evidence>
<proteinExistence type="predicted"/>
<feature type="region of interest" description="Disordered" evidence="1">
    <location>
        <begin position="1"/>
        <end position="27"/>
    </location>
</feature>
<sequence length="211" mass="21792">MAFLPSDRAATGVNRTGTPEGAAAGAAAFRSPARPMFPAAMARSEWRRISLPVVSAVPHTMALALSAGIHPPRPIGSIPEVADAAGGASDEIGASNEAGTEGAEVADDAIDPLVPHNAPFPEARARRDRRHSILSFSPYLAADGAVYAYPDPRAHAHAHAHTSWTAPTLRLPEPVQLPATTADDATNAATAGVRLGRVVVVVVVVGLACRR</sequence>
<protein>
    <submittedName>
        <fullName evidence="2">Uncharacterized protein</fullName>
    </submittedName>
</protein>
<organism evidence="2 3">
    <name type="scientific">Caulochytrium protostelioides</name>
    <dbReference type="NCBI Taxonomy" id="1555241"/>
    <lineage>
        <taxon>Eukaryota</taxon>
        <taxon>Fungi</taxon>
        <taxon>Fungi incertae sedis</taxon>
        <taxon>Chytridiomycota</taxon>
        <taxon>Chytridiomycota incertae sedis</taxon>
        <taxon>Chytridiomycetes</taxon>
        <taxon>Caulochytriales</taxon>
        <taxon>Caulochytriaceae</taxon>
        <taxon>Caulochytrium</taxon>
    </lineage>
</organism>
<dbReference type="EMBL" id="ML012646">
    <property type="protein sequence ID" value="RKO95184.1"/>
    <property type="molecule type" value="Genomic_DNA"/>
</dbReference>
<dbReference type="AlphaFoldDB" id="A0A4P9WQ77"/>